<keyword evidence="5" id="KW-0445">Lipid transport</keyword>
<dbReference type="STRING" id="56484.A0A1Y2EZE4"/>
<keyword evidence="6" id="KW-0446">Lipid-binding</keyword>
<evidence type="ECO:0000256" key="8">
    <source>
        <dbReference type="ARBA" id="ARBA00023136"/>
    </source>
</evidence>
<dbReference type="HAMAP" id="MF_03104">
    <property type="entry name" value="Mdm12"/>
    <property type="match status" value="1"/>
</dbReference>
<keyword evidence="12" id="KW-1185">Reference proteome</keyword>
<accession>A0A1Y2EZE4</accession>
<evidence type="ECO:0000256" key="7">
    <source>
        <dbReference type="ARBA" id="ARBA00023128"/>
    </source>
</evidence>
<dbReference type="InterPro" id="IPR027532">
    <property type="entry name" value="Mdm12"/>
</dbReference>
<proteinExistence type="inferred from homology"/>
<evidence type="ECO:0000256" key="4">
    <source>
        <dbReference type="ARBA" id="ARBA00022824"/>
    </source>
</evidence>
<organism evidence="11 12">
    <name type="scientific">Protomyces lactucae-debilis</name>
    <dbReference type="NCBI Taxonomy" id="2754530"/>
    <lineage>
        <taxon>Eukaryota</taxon>
        <taxon>Fungi</taxon>
        <taxon>Dikarya</taxon>
        <taxon>Ascomycota</taxon>
        <taxon>Taphrinomycotina</taxon>
        <taxon>Taphrinomycetes</taxon>
        <taxon>Taphrinales</taxon>
        <taxon>Protomycetaceae</taxon>
        <taxon>Protomyces</taxon>
    </lineage>
</organism>
<dbReference type="PANTHER" id="PTHR28204">
    <property type="entry name" value="MITOCHONDRIAL DISTRIBUTION AND MORPHOLOGY PROTEIN 12"/>
    <property type="match status" value="1"/>
</dbReference>
<gene>
    <name evidence="9" type="primary">MDM12</name>
    <name evidence="11" type="ORF">BCR37DRAFT_351178</name>
</gene>
<comment type="caution">
    <text evidence="11">The sequence shown here is derived from an EMBL/GenBank/DDBJ whole genome shotgun (WGS) entry which is preliminary data.</text>
</comment>
<dbReference type="AlphaFoldDB" id="A0A1Y2EZE4"/>
<sequence length="259" mass="28968">MSLDIDWSLLTDDHALAIERFVNEKLGEIELPDFLHNLRVLHFELGKIGPEVSIVDICDPLPEFYEPGEEEVKSRAEEAPIDTVAPADAAASSLRGINPMLARHLQDSELDISIDEQRAGNFRIPRRRTSDEDVQFHIKLVYKGDMKLVVAVDLALNYPSPFFVTLPLELTLSDLHIESTAAVAYMAPRPDSSGGDLVRKKSPIRGFHIESRIGGSGPQEDAVDAIRDVEKVERLMLKMIRELLEKEIVFPSSYTLILG</sequence>
<dbReference type="PANTHER" id="PTHR28204:SF1">
    <property type="entry name" value="MITOCHONDRIAL DISTRIBUTION AND MORPHOLOGY PROTEIN 12"/>
    <property type="match status" value="1"/>
</dbReference>
<keyword evidence="7 9" id="KW-0496">Mitochondrion</keyword>
<dbReference type="OrthoDB" id="3356905at2759"/>
<keyword evidence="8 9" id="KW-0472">Membrane</keyword>
<evidence type="ECO:0000256" key="9">
    <source>
        <dbReference type="HAMAP-Rule" id="MF_03104"/>
    </source>
</evidence>
<evidence type="ECO:0000256" key="1">
    <source>
        <dbReference type="ARBA" id="ARBA00004370"/>
    </source>
</evidence>
<dbReference type="GO" id="GO:0015914">
    <property type="term" value="P:phospholipid transport"/>
    <property type="evidence" value="ECO:0007669"/>
    <property type="project" value="TreeGrafter"/>
</dbReference>
<dbReference type="EMBL" id="MCFI01000021">
    <property type="protein sequence ID" value="ORY76969.1"/>
    <property type="molecule type" value="Genomic_DNA"/>
</dbReference>
<evidence type="ECO:0000313" key="12">
    <source>
        <dbReference type="Proteomes" id="UP000193685"/>
    </source>
</evidence>
<name>A0A1Y2EZE4_PROLT</name>
<protein>
    <recommendedName>
        <fullName evidence="9">Mitochondrial distribution and morphology protein 12</fullName>
    </recommendedName>
    <alternativeName>
        <fullName evidence="9">Mitochondrial inheritance component MDM12</fullName>
    </alternativeName>
</protein>
<keyword evidence="4 9" id="KW-0256">Endoplasmic reticulum</keyword>
<dbReference type="InterPro" id="IPR031468">
    <property type="entry name" value="SMP_LBD"/>
</dbReference>
<evidence type="ECO:0000256" key="2">
    <source>
        <dbReference type="ARBA" id="ARBA00022448"/>
    </source>
</evidence>
<dbReference type="GO" id="GO:0032865">
    <property type="term" value="C:ERMES complex"/>
    <property type="evidence" value="ECO:0007669"/>
    <property type="project" value="UniProtKB-UniRule"/>
</dbReference>
<evidence type="ECO:0000313" key="11">
    <source>
        <dbReference type="EMBL" id="ORY76969.1"/>
    </source>
</evidence>
<comment type="similarity">
    <text evidence="9">Belongs to the MDM12 family.</text>
</comment>
<feature type="domain" description="SMP-LTD" evidence="10">
    <location>
        <begin position="1"/>
        <end position="259"/>
    </location>
</feature>
<comment type="subcellular location">
    <subcellularLocation>
        <location evidence="1">Membrane</location>
    </subcellularLocation>
    <subcellularLocation>
        <location evidence="9">Mitochondrion outer membrane</location>
        <topology evidence="9">Peripheral membrane protein</topology>
        <orientation evidence="9">Cytoplasmic side</orientation>
    </subcellularLocation>
    <subcellularLocation>
        <location evidence="9">Endoplasmic reticulum membrane</location>
        <topology evidence="9">Peripheral membrane protein</topology>
        <orientation evidence="9">Cytoplasmic side</orientation>
    </subcellularLocation>
    <text evidence="9">The ERMES/MDM complex localizes to a few discrete foci (around 10 per single cell), that represent mitochondria-endoplasmic reticulum junctions. These foci are often found next to mtDNA nucleoids.</text>
</comment>
<reference evidence="11 12" key="1">
    <citation type="submission" date="2016-07" db="EMBL/GenBank/DDBJ databases">
        <title>Pervasive Adenine N6-methylation of Active Genes in Fungi.</title>
        <authorList>
            <consortium name="DOE Joint Genome Institute"/>
            <person name="Mondo S.J."/>
            <person name="Dannebaum R.O."/>
            <person name="Kuo R.C."/>
            <person name="Labutti K."/>
            <person name="Haridas S."/>
            <person name="Kuo A."/>
            <person name="Salamov A."/>
            <person name="Ahrendt S.R."/>
            <person name="Lipzen A."/>
            <person name="Sullivan W."/>
            <person name="Andreopoulos W.B."/>
            <person name="Clum A."/>
            <person name="Lindquist E."/>
            <person name="Daum C."/>
            <person name="Ramamoorthy G.K."/>
            <person name="Gryganskyi A."/>
            <person name="Culley D."/>
            <person name="Magnuson J.K."/>
            <person name="James T.Y."/>
            <person name="O'Malley M.A."/>
            <person name="Stajich J.E."/>
            <person name="Spatafora J.W."/>
            <person name="Visel A."/>
            <person name="Grigoriev I.V."/>
        </authorList>
    </citation>
    <scope>NUCLEOTIDE SEQUENCE [LARGE SCALE GENOMIC DNA]</scope>
    <source>
        <strain evidence="11 12">12-1054</strain>
    </source>
</reference>
<dbReference type="GO" id="GO:0045040">
    <property type="term" value="P:protein insertion into mitochondrial outer membrane"/>
    <property type="evidence" value="ECO:0007669"/>
    <property type="project" value="UniProtKB-UniRule"/>
</dbReference>
<comment type="function">
    <text evidence="9">Component of the ERMES/MDM complex, which serves as a molecular tether to connect the endoplasmic reticulum (ER) and mitochondria. Components of this complex are involved in the control of mitochondrial shape and protein biogenesis, and function in nonvesicular lipid trafficking between the ER and mitochondria. MDM12 is required for the interaction of the ER-resident membrane protein MMM1 and the outer mitochondrial membrane-resident beta-barrel protein MDM10. The MDM12-MMM1 subcomplex functions in the major beta-barrel assembly pathway that is responsible for biogenesis of all mitochondrial outer membrane beta-barrel proteins, and acts in a late step after the SAM complex. The MDM10-MDM12-MMM1 subcomplex further acts in the TOM40-specific pathway after the action of the MDM12-MMM1 complex. Essential for establishing and maintaining the structure of mitochondria and maintenance of mtDNA nucleoids.</text>
</comment>
<keyword evidence="3 9" id="KW-1000">Mitochondrion outer membrane</keyword>
<comment type="subunit">
    <text evidence="9">Component of the ER-mitochondria encounter structure (ERMES) or MDM complex, composed of MMM1, MDM10, MDM12 and MDM34. A MMM1 homodimer associates with one molecule of MDM12 on each side in a pairwise head-to-tail manner, and the SMP-LTD domains of MMM1 and MDM12 generate a continuous hydrophobic tunnel for phospholipid trafficking.</text>
</comment>
<dbReference type="GO" id="GO:0008289">
    <property type="term" value="F:lipid binding"/>
    <property type="evidence" value="ECO:0007669"/>
    <property type="project" value="UniProtKB-KW"/>
</dbReference>
<dbReference type="GO" id="GO:1990456">
    <property type="term" value="P:mitochondrion-endoplasmic reticulum membrane tethering"/>
    <property type="evidence" value="ECO:0007669"/>
    <property type="project" value="TreeGrafter"/>
</dbReference>
<dbReference type="OMA" id="AAWPSWI"/>
<evidence type="ECO:0000259" key="10">
    <source>
        <dbReference type="PROSITE" id="PS51847"/>
    </source>
</evidence>
<evidence type="ECO:0000256" key="5">
    <source>
        <dbReference type="ARBA" id="ARBA00023055"/>
    </source>
</evidence>
<dbReference type="Proteomes" id="UP000193685">
    <property type="component" value="Unassembled WGS sequence"/>
</dbReference>
<evidence type="ECO:0000256" key="3">
    <source>
        <dbReference type="ARBA" id="ARBA00022787"/>
    </source>
</evidence>
<dbReference type="PROSITE" id="PS51847">
    <property type="entry name" value="SMP"/>
    <property type="match status" value="1"/>
</dbReference>
<dbReference type="Pfam" id="PF26544">
    <property type="entry name" value="Mdm12"/>
    <property type="match status" value="1"/>
</dbReference>
<dbReference type="GO" id="GO:0005789">
    <property type="term" value="C:endoplasmic reticulum membrane"/>
    <property type="evidence" value="ECO:0007669"/>
    <property type="project" value="UniProtKB-SubCell"/>
</dbReference>
<evidence type="ECO:0000256" key="6">
    <source>
        <dbReference type="ARBA" id="ARBA00023121"/>
    </source>
</evidence>
<dbReference type="CDD" id="cd21672">
    <property type="entry name" value="SMP_Mdm12"/>
    <property type="match status" value="1"/>
</dbReference>
<keyword evidence="2" id="KW-0813">Transport</keyword>